<name>A0A645GDT7_9ZZZZ</name>
<dbReference type="AlphaFoldDB" id="A0A645GDT7"/>
<evidence type="ECO:0000313" key="1">
    <source>
        <dbReference type="EMBL" id="MPN22174.1"/>
    </source>
</evidence>
<dbReference type="EMBL" id="VSSQ01070348">
    <property type="protein sequence ID" value="MPN22174.1"/>
    <property type="molecule type" value="Genomic_DNA"/>
</dbReference>
<accession>A0A645GDT7</accession>
<comment type="caution">
    <text evidence="1">The sequence shown here is derived from an EMBL/GenBank/DDBJ whole genome shotgun (WGS) entry which is preliminary data.</text>
</comment>
<protein>
    <submittedName>
        <fullName evidence="1">Uncharacterized protein</fullName>
    </submittedName>
</protein>
<proteinExistence type="predicted"/>
<gene>
    <name evidence="1" type="ORF">SDC9_169557</name>
</gene>
<reference evidence="1" key="1">
    <citation type="submission" date="2019-08" db="EMBL/GenBank/DDBJ databases">
        <authorList>
            <person name="Kucharzyk K."/>
            <person name="Murdoch R.W."/>
            <person name="Higgins S."/>
            <person name="Loffler F."/>
        </authorList>
    </citation>
    <scope>NUCLEOTIDE SEQUENCE</scope>
</reference>
<organism evidence="1">
    <name type="scientific">bioreactor metagenome</name>
    <dbReference type="NCBI Taxonomy" id="1076179"/>
    <lineage>
        <taxon>unclassified sequences</taxon>
        <taxon>metagenomes</taxon>
        <taxon>ecological metagenomes</taxon>
    </lineage>
</organism>
<sequence>MKVEFGQFLLDLLEGDLTEVADFQKVVPRPGDKFADHMDPAAEQTVFAAHRQLEVSHGTRIDGILSHRETR</sequence>